<keyword evidence="3" id="KW-1185">Reference proteome</keyword>
<dbReference type="InterPro" id="IPR050061">
    <property type="entry name" value="MurCDEF_pg_biosynth"/>
</dbReference>
<dbReference type="Pfam" id="PF08245">
    <property type="entry name" value="Mur_ligase_M"/>
    <property type="match status" value="1"/>
</dbReference>
<protein>
    <submittedName>
        <fullName evidence="2">Poly-gamma-glutamate synthase PgsB</fullName>
    </submittedName>
</protein>
<sequence length="397" mass="44213">MLDEFLLILLLASLALFFGVKDKMINDKNITSIPVRVNVNGIRGKSTVTRLITGVLQEAGYHTVGKTTGTDARMLYWFDSQEAPIKRRMEGPNIGEQRRVLTKASELKADALVSECMAVKPDYQVVFQEELLKANIGLIVNVLEDHMDVLGPTLEEVADSFSEAIPYNGDLIINDSPYVSYFKQMAKQRNTKVHVCDTSAISEEFLKKFEYMVFPENAALALSVADVLGIDHETAKRGMLKAWPDPGAMQILPIGDANNPSFLVNGFAANDPMSTINIWERVKQLSYPTEQPVVIMNTRSDRVDRTEQFIQQVLPKIQAETLVVMGDNTSLIVKAYKRGEFPVRNLLDLESASTDEIVRVLQPFLSGKTIYGVGNIHGGADELVTRLEQMKITKETA</sequence>
<dbReference type="PANTHER" id="PTHR43445">
    <property type="entry name" value="UDP-N-ACETYLMURAMATE--L-ALANINE LIGASE-RELATED"/>
    <property type="match status" value="1"/>
</dbReference>
<dbReference type="GO" id="GO:0016020">
    <property type="term" value="C:membrane"/>
    <property type="evidence" value="ECO:0007669"/>
    <property type="project" value="InterPro"/>
</dbReference>
<dbReference type="OrthoDB" id="2884at2"/>
<dbReference type="Gene3D" id="3.40.1190.10">
    <property type="entry name" value="Mur-like, catalytic domain"/>
    <property type="match status" value="1"/>
</dbReference>
<dbReference type="RefSeq" id="WP_095314360.1">
    <property type="nucleotide sequence ID" value="NZ_JAMAWL010000003.1"/>
</dbReference>
<dbReference type="InterPro" id="IPR036565">
    <property type="entry name" value="Mur-like_cat_sf"/>
</dbReference>
<dbReference type="EMBL" id="QWEH01000013">
    <property type="protein sequence ID" value="RHW30522.1"/>
    <property type="molecule type" value="Genomic_DNA"/>
</dbReference>
<dbReference type="GO" id="GO:0005524">
    <property type="term" value="F:ATP binding"/>
    <property type="evidence" value="ECO:0007669"/>
    <property type="project" value="InterPro"/>
</dbReference>
<organism evidence="2 3">
    <name type="scientific">Oceanobacillus profundus</name>
    <dbReference type="NCBI Taxonomy" id="372463"/>
    <lineage>
        <taxon>Bacteria</taxon>
        <taxon>Bacillati</taxon>
        <taxon>Bacillota</taxon>
        <taxon>Bacilli</taxon>
        <taxon>Bacillales</taxon>
        <taxon>Bacillaceae</taxon>
        <taxon>Oceanobacillus</taxon>
    </lineage>
</organism>
<evidence type="ECO:0000313" key="2">
    <source>
        <dbReference type="EMBL" id="RHW30522.1"/>
    </source>
</evidence>
<dbReference type="PRINTS" id="PR01758">
    <property type="entry name" value="CAPSULEPROTB"/>
</dbReference>
<dbReference type="SUPFAM" id="SSF53623">
    <property type="entry name" value="MurD-like peptide ligases, catalytic domain"/>
    <property type="match status" value="1"/>
</dbReference>
<dbReference type="AlphaFoldDB" id="A0A417YD34"/>
<gene>
    <name evidence="2" type="primary">pgsB</name>
    <name evidence="2" type="ORF">D1B32_16955</name>
</gene>
<feature type="domain" description="Mur ligase central" evidence="1">
    <location>
        <begin position="41"/>
        <end position="202"/>
    </location>
</feature>
<dbReference type="Proteomes" id="UP000285456">
    <property type="component" value="Unassembled WGS sequence"/>
</dbReference>
<dbReference type="InterPro" id="IPR013221">
    <property type="entry name" value="Mur_ligase_cen"/>
</dbReference>
<name>A0A417YD34_9BACI</name>
<reference evidence="2 3" key="1">
    <citation type="journal article" date="2007" name="Int. J. Syst. Evol. Microbiol.">
        <title>Oceanobacillus profundus sp. nov., isolated from a deep-sea sediment core.</title>
        <authorList>
            <person name="Kim Y.G."/>
            <person name="Choi D.H."/>
            <person name="Hyun S."/>
            <person name="Cho B.C."/>
        </authorList>
    </citation>
    <scope>NUCLEOTIDE SEQUENCE [LARGE SCALE GENOMIC DNA]</scope>
    <source>
        <strain evidence="2 3">DSM 18246</strain>
    </source>
</reference>
<evidence type="ECO:0000313" key="3">
    <source>
        <dbReference type="Proteomes" id="UP000285456"/>
    </source>
</evidence>
<accession>A0A417YD34</accession>
<proteinExistence type="predicted"/>
<dbReference type="NCBIfam" id="TIGR04012">
    <property type="entry name" value="poly_gGlu_PgsB"/>
    <property type="match status" value="1"/>
</dbReference>
<dbReference type="GO" id="GO:0045227">
    <property type="term" value="P:capsule polysaccharide biosynthetic process"/>
    <property type="evidence" value="ECO:0007669"/>
    <property type="project" value="InterPro"/>
</dbReference>
<dbReference type="InterPro" id="IPR008337">
    <property type="entry name" value="Capsule_biosynth_CapB"/>
</dbReference>
<dbReference type="PANTHER" id="PTHR43445:SF1">
    <property type="entry name" value="PGA SYNTHASE CAPB"/>
    <property type="match status" value="1"/>
</dbReference>
<evidence type="ECO:0000259" key="1">
    <source>
        <dbReference type="Pfam" id="PF08245"/>
    </source>
</evidence>
<dbReference type="GO" id="GO:0016881">
    <property type="term" value="F:acid-amino acid ligase activity"/>
    <property type="evidence" value="ECO:0007669"/>
    <property type="project" value="InterPro"/>
</dbReference>
<comment type="caution">
    <text evidence="2">The sequence shown here is derived from an EMBL/GenBank/DDBJ whole genome shotgun (WGS) entry which is preliminary data.</text>
</comment>